<dbReference type="Pfam" id="PF01693">
    <property type="entry name" value="Cauli_VI"/>
    <property type="match status" value="1"/>
</dbReference>
<accession>A0A6A4H7N8</accession>
<evidence type="ECO:0000313" key="3">
    <source>
        <dbReference type="Proteomes" id="UP000799118"/>
    </source>
</evidence>
<gene>
    <name evidence="2" type="ORF">BT96DRAFT_998685</name>
</gene>
<dbReference type="Proteomes" id="UP000799118">
    <property type="component" value="Unassembled WGS sequence"/>
</dbReference>
<dbReference type="OrthoDB" id="3037695at2759"/>
<evidence type="ECO:0000313" key="2">
    <source>
        <dbReference type="EMBL" id="KAE9394212.1"/>
    </source>
</evidence>
<proteinExistence type="predicted"/>
<dbReference type="EMBL" id="ML769554">
    <property type="protein sequence ID" value="KAE9394212.1"/>
    <property type="molecule type" value="Genomic_DNA"/>
</dbReference>
<reference evidence="2" key="1">
    <citation type="journal article" date="2019" name="Environ. Microbiol.">
        <title>Fungal ecological strategies reflected in gene transcription - a case study of two litter decomposers.</title>
        <authorList>
            <person name="Barbi F."/>
            <person name="Kohler A."/>
            <person name="Barry K."/>
            <person name="Baskaran P."/>
            <person name="Daum C."/>
            <person name="Fauchery L."/>
            <person name="Ihrmark K."/>
            <person name="Kuo A."/>
            <person name="LaButti K."/>
            <person name="Lipzen A."/>
            <person name="Morin E."/>
            <person name="Grigoriev I.V."/>
            <person name="Henrissat B."/>
            <person name="Lindahl B."/>
            <person name="Martin F."/>
        </authorList>
    </citation>
    <scope>NUCLEOTIDE SEQUENCE</scope>
    <source>
        <strain evidence="2">JB14</strain>
    </source>
</reference>
<feature type="domain" description="Ribonuclease H1 N-terminal" evidence="1">
    <location>
        <begin position="33"/>
        <end position="82"/>
    </location>
</feature>
<keyword evidence="3" id="KW-1185">Reference proteome</keyword>
<evidence type="ECO:0000259" key="1">
    <source>
        <dbReference type="Pfam" id="PF01693"/>
    </source>
</evidence>
<dbReference type="InterPro" id="IPR011320">
    <property type="entry name" value="RNase_H1_N"/>
</dbReference>
<organism evidence="2 3">
    <name type="scientific">Gymnopus androsaceus JB14</name>
    <dbReference type="NCBI Taxonomy" id="1447944"/>
    <lineage>
        <taxon>Eukaryota</taxon>
        <taxon>Fungi</taxon>
        <taxon>Dikarya</taxon>
        <taxon>Basidiomycota</taxon>
        <taxon>Agaricomycotina</taxon>
        <taxon>Agaricomycetes</taxon>
        <taxon>Agaricomycetidae</taxon>
        <taxon>Agaricales</taxon>
        <taxon>Marasmiineae</taxon>
        <taxon>Omphalotaceae</taxon>
        <taxon>Gymnopus</taxon>
    </lineage>
</organism>
<name>A0A6A4H7N8_9AGAR</name>
<protein>
    <recommendedName>
        <fullName evidence="1">Ribonuclease H1 N-terminal domain-containing protein</fullName>
    </recommendedName>
</protein>
<sequence>MPSGQLELPPKAPKILKLVLEKEDLLDESEKMFYVLFNGIDHSHGVFTTYRTNSKAPGIEEHIKGHKNAVFKGFHTFDIAQNHYQEAEDTGILELLHYNAGPETLYIMIQGVKPGVGLLMKEGLLWRGGIAMSAVGTAAQGHAVFNWWQNNGKVRYLLPRCPFA</sequence>
<dbReference type="AlphaFoldDB" id="A0A6A4H7N8"/>